<dbReference type="AlphaFoldDB" id="A0A540WBD6"/>
<evidence type="ECO:0000313" key="3">
    <source>
        <dbReference type="EMBL" id="TQF06349.1"/>
    </source>
</evidence>
<name>A0A540WBD6_9ACTN</name>
<evidence type="ECO:0000259" key="2">
    <source>
        <dbReference type="Pfam" id="PF00582"/>
    </source>
</evidence>
<accession>A0A540WBD6</accession>
<dbReference type="SUPFAM" id="SSF52402">
    <property type="entry name" value="Adenine nucleotide alpha hydrolases-like"/>
    <property type="match status" value="1"/>
</dbReference>
<gene>
    <name evidence="3" type="ORF">E6W39_34255</name>
</gene>
<protein>
    <submittedName>
        <fullName evidence="3">Universal stress protein</fullName>
    </submittedName>
</protein>
<dbReference type="InterPro" id="IPR014729">
    <property type="entry name" value="Rossmann-like_a/b/a_fold"/>
</dbReference>
<keyword evidence="4" id="KW-1185">Reference proteome</keyword>
<dbReference type="Proteomes" id="UP000319103">
    <property type="component" value="Unassembled WGS sequence"/>
</dbReference>
<dbReference type="PRINTS" id="PR01438">
    <property type="entry name" value="UNVRSLSTRESS"/>
</dbReference>
<dbReference type="Pfam" id="PF00582">
    <property type="entry name" value="Usp"/>
    <property type="match status" value="1"/>
</dbReference>
<evidence type="ECO:0000256" key="1">
    <source>
        <dbReference type="ARBA" id="ARBA00008791"/>
    </source>
</evidence>
<feature type="domain" description="UspA" evidence="2">
    <location>
        <begin position="10"/>
        <end position="144"/>
    </location>
</feature>
<dbReference type="PANTHER" id="PTHR46553:SF3">
    <property type="entry name" value="ADENINE NUCLEOTIDE ALPHA HYDROLASES-LIKE SUPERFAMILY PROTEIN"/>
    <property type="match status" value="1"/>
</dbReference>
<reference evidence="3 4" key="1">
    <citation type="submission" date="2019-06" db="EMBL/GenBank/DDBJ databases">
        <title>Description of Kitasatospora acidophila sp. nov. isolated from pine grove soil, and reclassification of Streptomyces novaecaesareae to Kitasatospora novaeceasareae comb. nov.</title>
        <authorList>
            <person name="Kim M.J."/>
        </authorList>
    </citation>
    <scope>NUCLEOTIDE SEQUENCE [LARGE SCALE GENOMIC DNA]</scope>
    <source>
        <strain evidence="3 4">MMS16-CNU292</strain>
    </source>
</reference>
<organism evidence="3 4">
    <name type="scientific">Kitasatospora acidiphila</name>
    <dbReference type="NCBI Taxonomy" id="2567942"/>
    <lineage>
        <taxon>Bacteria</taxon>
        <taxon>Bacillati</taxon>
        <taxon>Actinomycetota</taxon>
        <taxon>Actinomycetes</taxon>
        <taxon>Kitasatosporales</taxon>
        <taxon>Streptomycetaceae</taxon>
        <taxon>Kitasatospora</taxon>
    </lineage>
</organism>
<dbReference type="InterPro" id="IPR006016">
    <property type="entry name" value="UspA"/>
</dbReference>
<comment type="similarity">
    <text evidence="1">Belongs to the universal stress protein A family.</text>
</comment>
<comment type="caution">
    <text evidence="3">The sequence shown here is derived from an EMBL/GenBank/DDBJ whole genome shotgun (WGS) entry which is preliminary data.</text>
</comment>
<sequence>MTEAESAPPRVVVGIDGSPSSRAALRWAVRYAERIGGTIDAVGAIEVPMDYGWGAPAVDTRMDEELARRNFDTELAETLGGQPPVPVQRLMVRGNPADALISAADGADVLVVGNRGRGAFARALLGSVSQRCAVHASCPVVIVRPEHAD</sequence>
<dbReference type="Gene3D" id="3.40.50.620">
    <property type="entry name" value="HUPs"/>
    <property type="match status" value="1"/>
</dbReference>
<evidence type="ECO:0000313" key="4">
    <source>
        <dbReference type="Proteomes" id="UP000319103"/>
    </source>
</evidence>
<proteinExistence type="inferred from homology"/>
<dbReference type="EMBL" id="VIGB01000003">
    <property type="protein sequence ID" value="TQF06349.1"/>
    <property type="molecule type" value="Genomic_DNA"/>
</dbReference>
<dbReference type="CDD" id="cd00293">
    <property type="entry name" value="USP-like"/>
    <property type="match status" value="1"/>
</dbReference>
<dbReference type="OrthoDB" id="6174426at2"/>
<dbReference type="RefSeq" id="WP_141636781.1">
    <property type="nucleotide sequence ID" value="NZ_VIGB01000003.1"/>
</dbReference>
<dbReference type="PANTHER" id="PTHR46553">
    <property type="entry name" value="ADENINE NUCLEOTIDE ALPHA HYDROLASES-LIKE SUPERFAMILY PROTEIN"/>
    <property type="match status" value="1"/>
</dbReference>
<dbReference type="InterPro" id="IPR006015">
    <property type="entry name" value="Universal_stress_UspA"/>
</dbReference>